<reference evidence="2" key="1">
    <citation type="submission" date="2019-04" db="EMBL/GenBank/DDBJ databases">
        <title>Sequencing of skin fungus with MAO and IRED activity.</title>
        <authorList>
            <person name="Marsaioli A.J."/>
            <person name="Bonatto J.M.C."/>
            <person name="Reis Junior O."/>
        </authorList>
    </citation>
    <scope>NUCLEOTIDE SEQUENCE</scope>
    <source>
        <strain evidence="2">30M1</strain>
    </source>
</reference>
<keyword evidence="3" id="KW-1185">Reference proteome</keyword>
<dbReference type="OrthoDB" id="3796109at2759"/>
<dbReference type="Proteomes" id="UP000801428">
    <property type="component" value="Unassembled WGS sequence"/>
</dbReference>
<feature type="compositionally biased region" description="Acidic residues" evidence="1">
    <location>
        <begin position="104"/>
        <end position="114"/>
    </location>
</feature>
<feature type="compositionally biased region" description="Basic and acidic residues" evidence="1">
    <location>
        <begin position="171"/>
        <end position="190"/>
    </location>
</feature>
<feature type="region of interest" description="Disordered" evidence="1">
    <location>
        <begin position="1"/>
        <end position="114"/>
    </location>
</feature>
<sequence length="495" mass="52711">MAPVRKNPNSTHGRLNKPTHSAQMRTHVATPKRKLFRGNDVTADNYLLSSPGPQGVLPNTGPQEIPSNTGSQVTDSAEDTDMEGTDKEDTPVRDAYSVFQNNDSGEDTEMEEDSTTEVYYLHKQSQPEATRVVTTLYGDNVRVWQSFGGTVYTCVEGEVVDGQTVLPRTRLPREGEKRIEPVKGISNDKVKKSRSKSTRPSSSTTARRAPQGRIKRPIKALNESPPKAPTPAPALVQALTSVSVFVPALTAPAAPPATPLARPTAQTAVAVAARASGPALAPPTALLAPVVSVPAPPAPPAPPPLPLVPHRPRDPTTLSTQFHHGSAAINPLGALARPLHPYLHRNGPQRPLIPKPRVLDPLSAPSVGNLPLKANPQLRRLVHPFGPAGPAGSVGLADRLAPAAPAQQQQQQQRRQITSGSFGTFEGRPADAFDERAYRLFPTGGGGVSVEKAGKEGDGKRGSIGDRRDGVQDRVQERVQEEWGAATCKCGKCCV</sequence>
<feature type="compositionally biased region" description="Low complexity" evidence="1">
    <location>
        <begin position="198"/>
        <end position="209"/>
    </location>
</feature>
<feature type="region of interest" description="Disordered" evidence="1">
    <location>
        <begin position="401"/>
        <end position="428"/>
    </location>
</feature>
<feature type="compositionally biased region" description="Low complexity" evidence="1">
    <location>
        <begin position="401"/>
        <end position="416"/>
    </location>
</feature>
<evidence type="ECO:0000313" key="3">
    <source>
        <dbReference type="Proteomes" id="UP000801428"/>
    </source>
</evidence>
<feature type="region of interest" description="Disordered" evidence="1">
    <location>
        <begin position="171"/>
        <end position="230"/>
    </location>
</feature>
<dbReference type="AlphaFoldDB" id="A0A9P4T6W4"/>
<gene>
    <name evidence="2" type="ORF">E8E13_004101</name>
</gene>
<feature type="compositionally biased region" description="Basic and acidic residues" evidence="1">
    <location>
        <begin position="452"/>
        <end position="473"/>
    </location>
</feature>
<dbReference type="EMBL" id="SWKU01000031">
    <property type="protein sequence ID" value="KAF2995707.1"/>
    <property type="molecule type" value="Genomic_DNA"/>
</dbReference>
<name>A0A9P4T6W4_CURKU</name>
<comment type="caution">
    <text evidence="2">The sequence shown here is derived from an EMBL/GenBank/DDBJ whole genome shotgun (WGS) entry which is preliminary data.</text>
</comment>
<evidence type="ECO:0000313" key="2">
    <source>
        <dbReference type="EMBL" id="KAF2995707.1"/>
    </source>
</evidence>
<protein>
    <submittedName>
        <fullName evidence="2">Uncharacterized protein</fullName>
    </submittedName>
</protein>
<organism evidence="2 3">
    <name type="scientific">Curvularia kusanoi</name>
    <name type="common">Cochliobolus kusanoi</name>
    <dbReference type="NCBI Taxonomy" id="90978"/>
    <lineage>
        <taxon>Eukaryota</taxon>
        <taxon>Fungi</taxon>
        <taxon>Dikarya</taxon>
        <taxon>Ascomycota</taxon>
        <taxon>Pezizomycotina</taxon>
        <taxon>Dothideomycetes</taxon>
        <taxon>Pleosporomycetidae</taxon>
        <taxon>Pleosporales</taxon>
        <taxon>Pleosporineae</taxon>
        <taxon>Pleosporaceae</taxon>
        <taxon>Curvularia</taxon>
    </lineage>
</organism>
<accession>A0A9P4T6W4</accession>
<feature type="region of interest" description="Disordered" evidence="1">
    <location>
        <begin position="444"/>
        <end position="473"/>
    </location>
</feature>
<evidence type="ECO:0000256" key="1">
    <source>
        <dbReference type="SAM" id="MobiDB-lite"/>
    </source>
</evidence>
<proteinExistence type="predicted"/>
<feature type="compositionally biased region" description="Polar residues" evidence="1">
    <location>
        <begin position="7"/>
        <end position="24"/>
    </location>
</feature>
<feature type="compositionally biased region" description="Polar residues" evidence="1">
    <location>
        <begin position="60"/>
        <end position="75"/>
    </location>
</feature>